<feature type="signal peptide" evidence="3">
    <location>
        <begin position="1"/>
        <end position="19"/>
    </location>
</feature>
<dbReference type="GO" id="GO:0051082">
    <property type="term" value="F:unfolded protein binding"/>
    <property type="evidence" value="ECO:0007669"/>
    <property type="project" value="InterPro"/>
</dbReference>
<dbReference type="RefSeq" id="WP_111590548.1">
    <property type="nucleotide sequence ID" value="NZ_QLMA01000001.1"/>
</dbReference>
<comment type="caution">
    <text evidence="4">The sequence shown here is derived from an EMBL/GenBank/DDBJ whole genome shotgun (WGS) entry which is preliminary data.</text>
</comment>
<keyword evidence="2 3" id="KW-0732">Signal</keyword>
<dbReference type="Pfam" id="PF03938">
    <property type="entry name" value="OmpH"/>
    <property type="match status" value="1"/>
</dbReference>
<name>A0A327WEU8_9BACT</name>
<dbReference type="EMBL" id="QLMA01000001">
    <property type="protein sequence ID" value="RAJ87880.1"/>
    <property type="molecule type" value="Genomic_DNA"/>
</dbReference>
<dbReference type="GO" id="GO:0005829">
    <property type="term" value="C:cytosol"/>
    <property type="evidence" value="ECO:0007669"/>
    <property type="project" value="TreeGrafter"/>
</dbReference>
<protein>
    <submittedName>
        <fullName evidence="4">Outer membrane protein</fullName>
    </submittedName>
</protein>
<gene>
    <name evidence="4" type="ORF">CLV59_101645</name>
</gene>
<dbReference type="GO" id="GO:0050821">
    <property type="term" value="P:protein stabilization"/>
    <property type="evidence" value="ECO:0007669"/>
    <property type="project" value="TreeGrafter"/>
</dbReference>
<evidence type="ECO:0000256" key="3">
    <source>
        <dbReference type="SAM" id="SignalP"/>
    </source>
</evidence>
<evidence type="ECO:0000313" key="4">
    <source>
        <dbReference type="EMBL" id="RAJ87880.1"/>
    </source>
</evidence>
<dbReference type="InterPro" id="IPR005632">
    <property type="entry name" value="Chaperone_Skp"/>
</dbReference>
<dbReference type="PANTHER" id="PTHR35089">
    <property type="entry name" value="CHAPERONE PROTEIN SKP"/>
    <property type="match status" value="1"/>
</dbReference>
<sequence>MKYLYYLVALLGLSMGVSAQTKTAYINFQQLVSLMPESKKAADSLQKYADQLNADGQVMVAEYTKNLVEFDSLASKMTDGQKEIRVTALKQQQANIQEYKYRMEEKLNSREGELLDPIIKKAKEVLKALLKEKGYALVLDNSRDAVIVANDADDLMPFAKAKLGIK</sequence>
<dbReference type="InterPro" id="IPR024930">
    <property type="entry name" value="Skp_dom_sf"/>
</dbReference>
<comment type="similarity">
    <text evidence="1">Belongs to the Skp family.</text>
</comment>
<evidence type="ECO:0000256" key="2">
    <source>
        <dbReference type="ARBA" id="ARBA00022729"/>
    </source>
</evidence>
<dbReference type="SMART" id="SM00935">
    <property type="entry name" value="OmpH"/>
    <property type="match status" value="1"/>
</dbReference>
<evidence type="ECO:0000313" key="5">
    <source>
        <dbReference type="Proteomes" id="UP000249819"/>
    </source>
</evidence>
<feature type="chain" id="PRO_5016370763" evidence="3">
    <location>
        <begin position="20"/>
        <end position="166"/>
    </location>
</feature>
<keyword evidence="5" id="KW-1185">Reference proteome</keyword>
<dbReference type="Proteomes" id="UP000249819">
    <property type="component" value="Unassembled WGS sequence"/>
</dbReference>
<proteinExistence type="inferred from homology"/>
<dbReference type="AlphaFoldDB" id="A0A327WEU8"/>
<dbReference type="SUPFAM" id="SSF111384">
    <property type="entry name" value="OmpH-like"/>
    <property type="match status" value="1"/>
</dbReference>
<dbReference type="PANTHER" id="PTHR35089:SF1">
    <property type="entry name" value="CHAPERONE PROTEIN SKP"/>
    <property type="match status" value="1"/>
</dbReference>
<dbReference type="OrthoDB" id="1524711at2"/>
<reference evidence="4 5" key="1">
    <citation type="submission" date="2018-06" db="EMBL/GenBank/DDBJ databases">
        <title>Genomic Encyclopedia of Archaeal and Bacterial Type Strains, Phase II (KMG-II): from individual species to whole genera.</title>
        <authorList>
            <person name="Goeker M."/>
        </authorList>
    </citation>
    <scope>NUCLEOTIDE SEQUENCE [LARGE SCALE GENOMIC DNA]</scope>
    <source>
        <strain evidence="4 5">DSM 29821</strain>
    </source>
</reference>
<organism evidence="4 5">
    <name type="scientific">Chitinophaga dinghuensis</name>
    <dbReference type="NCBI Taxonomy" id="1539050"/>
    <lineage>
        <taxon>Bacteria</taxon>
        <taxon>Pseudomonadati</taxon>
        <taxon>Bacteroidota</taxon>
        <taxon>Chitinophagia</taxon>
        <taxon>Chitinophagales</taxon>
        <taxon>Chitinophagaceae</taxon>
        <taxon>Chitinophaga</taxon>
    </lineage>
</organism>
<accession>A0A327WEU8</accession>
<evidence type="ECO:0000256" key="1">
    <source>
        <dbReference type="ARBA" id="ARBA00009091"/>
    </source>
</evidence>
<dbReference type="Gene3D" id="3.30.910.20">
    <property type="entry name" value="Skp domain"/>
    <property type="match status" value="1"/>
</dbReference>